<proteinExistence type="inferred from homology"/>
<dbReference type="GO" id="GO:0005764">
    <property type="term" value="C:lysosome"/>
    <property type="evidence" value="ECO:0007669"/>
    <property type="project" value="InterPro"/>
</dbReference>
<dbReference type="InterPro" id="IPR021109">
    <property type="entry name" value="Peptidase_aspartic_dom_sf"/>
</dbReference>
<dbReference type="GO" id="GO:0005615">
    <property type="term" value="C:extracellular space"/>
    <property type="evidence" value="ECO:0007669"/>
    <property type="project" value="TreeGrafter"/>
</dbReference>
<evidence type="ECO:0000256" key="9">
    <source>
        <dbReference type="PIRSR" id="PIRSR601461-1"/>
    </source>
</evidence>
<feature type="glycosylation site" description="N-linked (GlcNAc...) asparagine" evidence="12">
    <location>
        <position position="270"/>
    </location>
</feature>
<dbReference type="FunFam" id="2.40.70.10:FF:000004">
    <property type="entry name" value="Pepsin A"/>
    <property type="match status" value="1"/>
</dbReference>
<dbReference type="Ensembl" id="ENSCCRT00010097143.1">
    <property type="protein sequence ID" value="ENSCCRP00010087584.1"/>
    <property type="gene ID" value="ENSCCRG00010036762.1"/>
</dbReference>
<evidence type="ECO:0000256" key="7">
    <source>
        <dbReference type="ARBA" id="ARBA00023157"/>
    </source>
</evidence>
<feature type="domain" description="Peptidase A1" evidence="15">
    <location>
        <begin position="97"/>
        <end position="414"/>
    </location>
</feature>
<feature type="chain" id="PRO_5044676390" description="Peptidase A1 domain-containing protein" evidence="14">
    <location>
        <begin position="21"/>
        <end position="417"/>
    </location>
</feature>
<dbReference type="Gene3D" id="2.40.70.10">
    <property type="entry name" value="Acid Proteases"/>
    <property type="match status" value="2"/>
</dbReference>
<feature type="signal peptide" evidence="14">
    <location>
        <begin position="1"/>
        <end position="20"/>
    </location>
</feature>
<dbReference type="GO" id="GO:0006508">
    <property type="term" value="P:proteolysis"/>
    <property type="evidence" value="ECO:0007669"/>
    <property type="project" value="UniProtKB-KW"/>
</dbReference>
<reference evidence="16" key="1">
    <citation type="submission" date="2025-05" db="UniProtKB">
        <authorList>
            <consortium name="Ensembl"/>
        </authorList>
    </citation>
    <scope>IDENTIFICATION</scope>
</reference>
<accession>A0A8C1R4Y6</accession>
<dbReference type="PANTHER" id="PTHR47966:SF83">
    <property type="entry name" value="NAPSIN-A"/>
    <property type="match status" value="1"/>
</dbReference>
<dbReference type="PROSITE" id="PS00141">
    <property type="entry name" value="ASP_PROTEASE"/>
    <property type="match status" value="2"/>
</dbReference>
<dbReference type="GO" id="GO:0004190">
    <property type="term" value="F:aspartic-type endopeptidase activity"/>
    <property type="evidence" value="ECO:0007669"/>
    <property type="project" value="UniProtKB-KW"/>
</dbReference>
<evidence type="ECO:0000256" key="1">
    <source>
        <dbReference type="ARBA" id="ARBA00007447"/>
    </source>
</evidence>
<dbReference type="Proteomes" id="UP000694701">
    <property type="component" value="Unplaced"/>
</dbReference>
<feature type="disulfide bond" evidence="10">
    <location>
        <begin position="128"/>
        <end position="135"/>
    </location>
</feature>
<evidence type="ECO:0000256" key="2">
    <source>
        <dbReference type="ARBA" id="ARBA00022670"/>
    </source>
</evidence>
<dbReference type="InterPro" id="IPR001461">
    <property type="entry name" value="Aspartic_peptidase_A1"/>
</dbReference>
<feature type="glycosylation site" description="N-linked (GlcNAc...) asparagine" evidence="12">
    <location>
        <position position="152"/>
    </location>
</feature>
<evidence type="ECO:0000256" key="6">
    <source>
        <dbReference type="ARBA" id="ARBA00023145"/>
    </source>
</evidence>
<evidence type="ECO:0000259" key="15">
    <source>
        <dbReference type="PROSITE" id="PS51767"/>
    </source>
</evidence>
<evidence type="ECO:0000256" key="11">
    <source>
        <dbReference type="PIRSR" id="PIRSR633144-2"/>
    </source>
</evidence>
<dbReference type="Gene3D" id="2.60.40.1960">
    <property type="match status" value="1"/>
</dbReference>
<dbReference type="PANTHER" id="PTHR47966">
    <property type="entry name" value="BETA-SITE APP-CLEAVING ENZYME, ISOFORM A-RELATED"/>
    <property type="match status" value="1"/>
</dbReference>
<evidence type="ECO:0000256" key="3">
    <source>
        <dbReference type="ARBA" id="ARBA00022729"/>
    </source>
</evidence>
<name>A0A8C1R4Y6_CYPCA</name>
<organism evidence="16 17">
    <name type="scientific">Cyprinus carpio</name>
    <name type="common">Common carp</name>
    <dbReference type="NCBI Taxonomy" id="7962"/>
    <lineage>
        <taxon>Eukaryota</taxon>
        <taxon>Metazoa</taxon>
        <taxon>Chordata</taxon>
        <taxon>Craniata</taxon>
        <taxon>Vertebrata</taxon>
        <taxon>Euteleostomi</taxon>
        <taxon>Actinopterygii</taxon>
        <taxon>Neopterygii</taxon>
        <taxon>Teleostei</taxon>
        <taxon>Ostariophysi</taxon>
        <taxon>Cypriniformes</taxon>
        <taxon>Cyprinidae</taxon>
        <taxon>Cyprininae</taxon>
        <taxon>Cyprinus</taxon>
    </lineage>
</organism>
<dbReference type="PROSITE" id="PS51767">
    <property type="entry name" value="PEPTIDASE_A1"/>
    <property type="match status" value="1"/>
</dbReference>
<dbReference type="Proteomes" id="UP000694427">
    <property type="component" value="Unplaced"/>
</dbReference>
<keyword evidence="2 13" id="KW-0645">Protease</keyword>
<dbReference type="CDD" id="cd05490">
    <property type="entry name" value="Cathepsin_D2"/>
    <property type="match status" value="1"/>
</dbReference>
<dbReference type="PRINTS" id="PR00792">
    <property type="entry name" value="PEPSIN"/>
</dbReference>
<dbReference type="Ensembl" id="ENSCCRT00020092459.1">
    <property type="protein sequence ID" value="ENSCCRP00020084507.1"/>
    <property type="gene ID" value="ENSCCRG00020037395.1"/>
</dbReference>
<evidence type="ECO:0000256" key="14">
    <source>
        <dbReference type="SAM" id="SignalP"/>
    </source>
</evidence>
<evidence type="ECO:0000256" key="12">
    <source>
        <dbReference type="PIRSR" id="PIRSR633144-3"/>
    </source>
</evidence>
<dbReference type="InterPro" id="IPR033121">
    <property type="entry name" value="PEPTIDASE_A1"/>
</dbReference>
<evidence type="ECO:0000256" key="8">
    <source>
        <dbReference type="ARBA" id="ARBA00023180"/>
    </source>
</evidence>
<evidence type="ECO:0000256" key="5">
    <source>
        <dbReference type="ARBA" id="ARBA00022801"/>
    </source>
</evidence>
<keyword evidence="4 13" id="KW-0064">Aspartyl protease</keyword>
<feature type="disulfide bond" evidence="11">
    <location>
        <begin position="336"/>
        <end position="373"/>
    </location>
</feature>
<keyword evidence="6" id="KW-0865">Zymogen</keyword>
<feature type="disulfide bond" evidence="10">
    <location>
        <begin position="293"/>
        <end position="297"/>
    </location>
</feature>
<dbReference type="SUPFAM" id="SSF50630">
    <property type="entry name" value="Acid proteases"/>
    <property type="match status" value="1"/>
</dbReference>
<evidence type="ECO:0000313" key="16">
    <source>
        <dbReference type="Ensembl" id="ENSCCRP00010087584.1"/>
    </source>
</evidence>
<sequence length="417" mass="46223">MNRFHLFAFLIWLCDALLDAGVLLLYHCCISRIPLHKMRTVRRMLAENGRTIDEIKSMAREETSKVRFSLPSTTHSPSPTKLPPPIEKLTNFMDAQYFGVISIGTPPQDFTVLFDTGSSNLWVPSIHCSYLDIACWLHHRYNSKKSSTYVQNGTDFSIRYGRGSLSGFISQDTVTLAGLKVPNQQFAEAVKQPGIVFAVARFDGVLGMAYPSISVDGVTPVFDTAMTAKILPQNIFSFYINRDPAGEVGGELMLGGFDQQYFDGDLHYVNVTRKAYWQIKMEEVQVGGTLTLCKNGCQAIVDTGTSMITGPVQEVRALQKAIGAIPLLMGEYWIDCKRIPSLPVVSFSLGGKMFNLTGEEYVLKVTHMGVSVCLSGFMAMDIPPPAGPLWILGDVFIGRYYTVFDREADRMGFAPAK</sequence>
<dbReference type="FunFam" id="2.40.70.10:FF:000066">
    <property type="entry name" value="Napsin A aspartic peptidase"/>
    <property type="match status" value="1"/>
</dbReference>
<keyword evidence="8" id="KW-0325">Glycoprotein</keyword>
<evidence type="ECO:0000313" key="17">
    <source>
        <dbReference type="Proteomes" id="UP000694427"/>
    </source>
</evidence>
<dbReference type="InterPro" id="IPR001969">
    <property type="entry name" value="Aspartic_peptidase_AS"/>
</dbReference>
<dbReference type="AlphaFoldDB" id="A0A8C1R4Y6"/>
<keyword evidence="5 13" id="KW-0378">Hydrolase</keyword>
<keyword evidence="7 10" id="KW-1015">Disulfide bond</keyword>
<feature type="active site" evidence="9">
    <location>
        <position position="302"/>
    </location>
</feature>
<evidence type="ECO:0000256" key="13">
    <source>
        <dbReference type="RuleBase" id="RU000454"/>
    </source>
</evidence>
<dbReference type="Pfam" id="PF00026">
    <property type="entry name" value="Asp"/>
    <property type="match status" value="1"/>
</dbReference>
<comment type="similarity">
    <text evidence="1 13">Belongs to the peptidase A1 family.</text>
</comment>
<evidence type="ECO:0000256" key="10">
    <source>
        <dbReference type="PIRSR" id="PIRSR601461-2"/>
    </source>
</evidence>
<feature type="active site" evidence="9">
    <location>
        <position position="115"/>
    </location>
</feature>
<keyword evidence="3 14" id="KW-0732">Signal</keyword>
<dbReference type="InterPro" id="IPR033144">
    <property type="entry name" value="Cathepsin_D"/>
</dbReference>
<keyword evidence="17" id="KW-1185">Reference proteome</keyword>
<protein>
    <recommendedName>
        <fullName evidence="15">Peptidase A1 domain-containing protein</fullName>
    </recommendedName>
</protein>
<evidence type="ECO:0000256" key="4">
    <source>
        <dbReference type="ARBA" id="ARBA00022750"/>
    </source>
</evidence>